<evidence type="ECO:0000313" key="2">
    <source>
        <dbReference type="EMBL" id="MBP1042094.1"/>
    </source>
</evidence>
<proteinExistence type="predicted"/>
<dbReference type="Pfam" id="PF12724">
    <property type="entry name" value="Flavodoxin_5"/>
    <property type="match status" value="1"/>
</dbReference>
<keyword evidence="3" id="KW-1185">Reference proteome</keyword>
<dbReference type="SUPFAM" id="SSF52218">
    <property type="entry name" value="Flavoproteins"/>
    <property type="match status" value="1"/>
</dbReference>
<name>A0A940P5Q8_9ENTE</name>
<dbReference type="InterPro" id="IPR026816">
    <property type="entry name" value="Flavodoxin_dom"/>
</dbReference>
<protein>
    <recommendedName>
        <fullName evidence="1">Flavodoxin domain-containing protein</fullName>
    </recommendedName>
</protein>
<accession>A0A940P5Q8</accession>
<dbReference type="InterPro" id="IPR052200">
    <property type="entry name" value="Protoporphyrinogen_IX_DH"/>
</dbReference>
<dbReference type="InterPro" id="IPR029039">
    <property type="entry name" value="Flavoprotein-like_sf"/>
</dbReference>
<organism evidence="2 3">
    <name type="scientific">Vagococcus allomyrinae</name>
    <dbReference type="NCBI Taxonomy" id="2794353"/>
    <lineage>
        <taxon>Bacteria</taxon>
        <taxon>Bacillati</taxon>
        <taxon>Bacillota</taxon>
        <taxon>Bacilli</taxon>
        <taxon>Lactobacillales</taxon>
        <taxon>Enterococcaceae</taxon>
        <taxon>Vagococcus</taxon>
    </lineage>
</organism>
<dbReference type="PANTHER" id="PTHR38030">
    <property type="entry name" value="PROTOPORPHYRINOGEN IX DEHYDROGENASE [MENAQUINONE]"/>
    <property type="match status" value="1"/>
</dbReference>
<dbReference type="GO" id="GO:0070819">
    <property type="term" value="F:menaquinone-dependent protoporphyrinogen oxidase activity"/>
    <property type="evidence" value="ECO:0007669"/>
    <property type="project" value="TreeGrafter"/>
</dbReference>
<reference evidence="2" key="1">
    <citation type="submission" date="2020-12" db="EMBL/GenBank/DDBJ databases">
        <title>Vagococcus allomyrinae sp. nov. and Enterococcus lavae sp. nov., isolated from the larvae of Allomyrina dichotoma.</title>
        <authorList>
            <person name="Lee S.D."/>
        </authorList>
    </citation>
    <scope>NUCLEOTIDE SEQUENCE</scope>
    <source>
        <strain evidence="2">BWB3-3</strain>
    </source>
</reference>
<dbReference type="Gene3D" id="3.40.50.360">
    <property type="match status" value="1"/>
</dbReference>
<gene>
    <name evidence="2" type="ORF">I6N95_13825</name>
</gene>
<dbReference type="RefSeq" id="WP_209528980.1">
    <property type="nucleotide sequence ID" value="NZ_JAEEGA010000009.1"/>
</dbReference>
<evidence type="ECO:0000313" key="3">
    <source>
        <dbReference type="Proteomes" id="UP000674938"/>
    </source>
</evidence>
<dbReference type="PANTHER" id="PTHR38030:SF2">
    <property type="entry name" value="PROTOPORPHYRINOGEN IX DEHYDROGENASE [QUINONE]"/>
    <property type="match status" value="1"/>
</dbReference>
<dbReference type="AlphaFoldDB" id="A0A940P5Q8"/>
<feature type="domain" description="Flavodoxin" evidence="1">
    <location>
        <begin position="4"/>
        <end position="113"/>
    </location>
</feature>
<dbReference type="EMBL" id="JAEEGA010000009">
    <property type="protein sequence ID" value="MBP1042094.1"/>
    <property type="molecule type" value="Genomic_DNA"/>
</dbReference>
<dbReference type="Proteomes" id="UP000674938">
    <property type="component" value="Unassembled WGS sequence"/>
</dbReference>
<evidence type="ECO:0000259" key="1">
    <source>
        <dbReference type="Pfam" id="PF12724"/>
    </source>
</evidence>
<dbReference type="GO" id="GO:0010181">
    <property type="term" value="F:FMN binding"/>
    <property type="evidence" value="ECO:0007669"/>
    <property type="project" value="TreeGrafter"/>
</dbReference>
<dbReference type="GO" id="GO:0006783">
    <property type="term" value="P:heme biosynthetic process"/>
    <property type="evidence" value="ECO:0007669"/>
    <property type="project" value="TreeGrafter"/>
</dbReference>
<sequence length="143" mass="15607">METLIIYGTKSGASAECAKLLTESIVGAKMIDIERAQPELAKFERVIVGAGVRNDKMYKSIRDYLQKNQAELLSKELACFLCQAKPQTTEAVIVASIPEAIRQTALAIMSFGGYKANWVPVSSEHKLKGIDQGKIAEFVGKLS</sequence>
<comment type="caution">
    <text evidence="2">The sequence shown here is derived from an EMBL/GenBank/DDBJ whole genome shotgun (WGS) entry which is preliminary data.</text>
</comment>